<evidence type="ECO:0000256" key="6">
    <source>
        <dbReference type="ARBA" id="ARBA00022723"/>
    </source>
</evidence>
<evidence type="ECO:0000313" key="15">
    <source>
        <dbReference type="Proteomes" id="UP000694389"/>
    </source>
</evidence>
<dbReference type="SUPFAM" id="SSF48264">
    <property type="entry name" value="Cytochrome P450"/>
    <property type="match status" value="2"/>
</dbReference>
<dbReference type="GO" id="GO:0006805">
    <property type="term" value="P:xenobiotic metabolic process"/>
    <property type="evidence" value="ECO:0007669"/>
    <property type="project" value="TreeGrafter"/>
</dbReference>
<organism evidence="14 15">
    <name type="scientific">Dicentrarchus labrax</name>
    <name type="common">European seabass</name>
    <name type="synonym">Morone labrax</name>
    <dbReference type="NCBI Taxonomy" id="13489"/>
    <lineage>
        <taxon>Eukaryota</taxon>
        <taxon>Metazoa</taxon>
        <taxon>Chordata</taxon>
        <taxon>Craniata</taxon>
        <taxon>Vertebrata</taxon>
        <taxon>Euteleostomi</taxon>
        <taxon>Actinopterygii</taxon>
        <taxon>Neopterygii</taxon>
        <taxon>Teleostei</taxon>
        <taxon>Neoteleostei</taxon>
        <taxon>Acanthomorphata</taxon>
        <taxon>Eupercaria</taxon>
        <taxon>Moronidae</taxon>
        <taxon>Dicentrarchus</taxon>
    </lineage>
</organism>
<dbReference type="GO" id="GO:0005506">
    <property type="term" value="F:iron ion binding"/>
    <property type="evidence" value="ECO:0007669"/>
    <property type="project" value="InterPro"/>
</dbReference>
<protein>
    <recommendedName>
        <fullName evidence="16">Cytochrome P450 2J2</fullName>
    </recommendedName>
</protein>
<dbReference type="PANTHER" id="PTHR24300">
    <property type="entry name" value="CYTOCHROME P450 508A4-RELATED"/>
    <property type="match status" value="1"/>
</dbReference>
<dbReference type="GO" id="GO:0006082">
    <property type="term" value="P:organic acid metabolic process"/>
    <property type="evidence" value="ECO:0007669"/>
    <property type="project" value="TreeGrafter"/>
</dbReference>
<dbReference type="FunFam" id="1.10.630.10:FF:000004">
    <property type="entry name" value="cytochrome P450 2D15 isoform X1"/>
    <property type="match status" value="1"/>
</dbReference>
<keyword evidence="6 13" id="KW-0479">Metal-binding</keyword>
<dbReference type="FunFam" id="1.10.630.10:FF:000238">
    <property type="entry name" value="Cytochrome P450 2A6"/>
    <property type="match status" value="1"/>
</dbReference>
<keyword evidence="15" id="KW-1185">Reference proteome</keyword>
<dbReference type="InterPro" id="IPR036396">
    <property type="entry name" value="Cyt_P450_sf"/>
</dbReference>
<comment type="subcellular location">
    <subcellularLocation>
        <location evidence="3">Endoplasmic reticulum membrane</location>
        <topology evidence="3">Peripheral membrane protein</topology>
    </subcellularLocation>
    <subcellularLocation>
        <location evidence="2">Microsome membrane</location>
        <topology evidence="2">Peripheral membrane protein</topology>
    </subcellularLocation>
</comment>
<keyword evidence="7" id="KW-0256">Endoplasmic reticulum</keyword>
<dbReference type="GO" id="GO:0005789">
    <property type="term" value="C:endoplasmic reticulum membrane"/>
    <property type="evidence" value="ECO:0007669"/>
    <property type="project" value="UniProtKB-SubCell"/>
</dbReference>
<dbReference type="InterPro" id="IPR050182">
    <property type="entry name" value="Cytochrome_P450_fam2"/>
</dbReference>
<keyword evidence="5 13" id="KW-0349">Heme</keyword>
<dbReference type="GO" id="GO:0016712">
    <property type="term" value="F:oxidoreductase activity, acting on paired donors, with incorporation or reduction of molecular oxygen, reduced flavin or flavoprotein as one donor, and incorporation of one atom of oxygen"/>
    <property type="evidence" value="ECO:0007669"/>
    <property type="project" value="TreeGrafter"/>
</dbReference>
<dbReference type="InterPro" id="IPR001128">
    <property type="entry name" value="Cyt_P450"/>
</dbReference>
<dbReference type="PANTHER" id="PTHR24300:SF177">
    <property type="entry name" value="CYTOCHROME P450 2J2"/>
    <property type="match status" value="1"/>
</dbReference>
<keyword evidence="10 13" id="KW-0408">Iron</keyword>
<evidence type="ECO:0000256" key="5">
    <source>
        <dbReference type="ARBA" id="ARBA00022617"/>
    </source>
</evidence>
<evidence type="ECO:0000256" key="8">
    <source>
        <dbReference type="ARBA" id="ARBA00022848"/>
    </source>
</evidence>
<evidence type="ECO:0000256" key="3">
    <source>
        <dbReference type="ARBA" id="ARBA00004406"/>
    </source>
</evidence>
<evidence type="ECO:0000256" key="9">
    <source>
        <dbReference type="ARBA" id="ARBA00023002"/>
    </source>
</evidence>
<keyword evidence="11" id="KW-0503">Monooxygenase</keyword>
<keyword evidence="9" id="KW-0560">Oxidoreductase</keyword>
<feature type="binding site" description="axial binding residue" evidence="13">
    <location>
        <position position="684"/>
    </location>
    <ligand>
        <name>heme</name>
        <dbReference type="ChEBI" id="CHEBI:30413"/>
    </ligand>
    <ligandPart>
        <name>Fe</name>
        <dbReference type="ChEBI" id="CHEBI:18248"/>
    </ligandPart>
</feature>
<evidence type="ECO:0000256" key="10">
    <source>
        <dbReference type="ARBA" id="ARBA00023004"/>
    </source>
</evidence>
<dbReference type="AlphaFoldDB" id="A0A8C4HJK8"/>
<dbReference type="PROSITE" id="PS00086">
    <property type="entry name" value="CYTOCHROME_P450"/>
    <property type="match status" value="1"/>
</dbReference>
<evidence type="ECO:0008006" key="16">
    <source>
        <dbReference type="Google" id="ProtNLM"/>
    </source>
</evidence>
<dbReference type="Gene3D" id="1.10.630.10">
    <property type="entry name" value="Cytochrome P450"/>
    <property type="match status" value="2"/>
</dbReference>
<accession>A0A8C4HJK8</accession>
<dbReference type="Ensembl" id="ENSDLAT00005045946.2">
    <property type="protein sequence ID" value="ENSDLAP00005043007.2"/>
    <property type="gene ID" value="ENSDLAG00005019168.2"/>
</dbReference>
<keyword evidence="12" id="KW-0472">Membrane</keyword>
<proteinExistence type="inferred from homology"/>
<evidence type="ECO:0000256" key="12">
    <source>
        <dbReference type="ARBA" id="ARBA00023136"/>
    </source>
</evidence>
<sequence>MVKEALVNQLDCFIDRPIVPLFHVIFKGIGIALSNGYLWRKQRKFANTHLRYFGEGQKSLETCIEVESNFICEAFKEEQGRPFNPHYIITNGVSNIISSVVFGHRFEYSDQSFRKVLELDNEAIVLAGSAQTQLYDAFPGLMRYLPGPHQTVLANYQEIMTFLKKEVEKHQEEWNPDDPRDYIDVYLAEMEKKKEDPQAGFNIETLLVCTLDLIEAGTETTATTLRWALVYMLHYPEIQEKVQAEIDRVIGQSRQPNLADRPNLPYTDAVIHETQRMGNIVPLGFPKMASKDTTLGGYFIPKLADIYGKVFSIRLGRDNVVFVSGYKMVKEAIITQAENFGDRPYSAIGDRVNSGPSGGLIMSSGEISKRQRRFALSTLRSFGLGKGIMEESVCEEVRHLLEEIEREKGQLFSPAGLFDNAVSNIICQLVMGKRFDYSDHKFQAMLQYLFEMISLQGSLWGTLYESFPRVMKHLPGPHNKIFSHNKVLLDFIGEEVKMHKNNVDHNNPRDYIDTFITEIENVCECVHHLGFTETNLTVCSLDLFLAGTETTSSTLLWALVFLINNPDIQYKVHAEIDQVIGQTRQPTMADRPNMPYTDAVIHEIQRMGNVVPLNGFRVAAKDTTLGGYFIPKGTLLLPNLTSVLFDKTEWETPDSFNPGHFLDAEGRFVKREALLAFSAGKRVCPGESLGKMMLFLFLVSLLQRFSFSVPDGVELSTGGTTGLTHAPQTCLFFPVFISG</sequence>
<dbReference type="InterPro" id="IPR017972">
    <property type="entry name" value="Cyt_P450_CS"/>
</dbReference>
<dbReference type="GO" id="GO:0020037">
    <property type="term" value="F:heme binding"/>
    <property type="evidence" value="ECO:0007669"/>
    <property type="project" value="InterPro"/>
</dbReference>
<evidence type="ECO:0000256" key="7">
    <source>
        <dbReference type="ARBA" id="ARBA00022824"/>
    </source>
</evidence>
<evidence type="ECO:0000256" key="2">
    <source>
        <dbReference type="ARBA" id="ARBA00004174"/>
    </source>
</evidence>
<reference evidence="14" key="1">
    <citation type="submission" date="2025-08" db="UniProtKB">
        <authorList>
            <consortium name="Ensembl"/>
        </authorList>
    </citation>
    <scope>IDENTIFICATION</scope>
</reference>
<keyword evidence="8" id="KW-0492">Microsome</keyword>
<evidence type="ECO:0000256" key="1">
    <source>
        <dbReference type="ARBA" id="ARBA00001971"/>
    </source>
</evidence>
<name>A0A8C4HJK8_DICLA</name>
<dbReference type="PRINTS" id="PR00385">
    <property type="entry name" value="P450"/>
</dbReference>
<evidence type="ECO:0000256" key="4">
    <source>
        <dbReference type="ARBA" id="ARBA00010617"/>
    </source>
</evidence>
<dbReference type="GeneTree" id="ENSGT00950000182879"/>
<evidence type="ECO:0000256" key="13">
    <source>
        <dbReference type="PIRSR" id="PIRSR602401-1"/>
    </source>
</evidence>
<dbReference type="InterPro" id="IPR002401">
    <property type="entry name" value="Cyt_P450_E_grp-I"/>
</dbReference>
<dbReference type="Proteomes" id="UP000694389">
    <property type="component" value="Unassembled WGS sequence"/>
</dbReference>
<reference evidence="14" key="2">
    <citation type="submission" date="2025-09" db="UniProtKB">
        <authorList>
            <consortium name="Ensembl"/>
        </authorList>
    </citation>
    <scope>IDENTIFICATION</scope>
</reference>
<dbReference type="Pfam" id="PF00067">
    <property type="entry name" value="p450"/>
    <property type="match status" value="2"/>
</dbReference>
<evidence type="ECO:0000256" key="11">
    <source>
        <dbReference type="ARBA" id="ARBA00023033"/>
    </source>
</evidence>
<evidence type="ECO:0000313" key="14">
    <source>
        <dbReference type="Ensembl" id="ENSDLAP00005043007.2"/>
    </source>
</evidence>
<comment type="similarity">
    <text evidence="4">Belongs to the cytochrome P450 family.</text>
</comment>
<dbReference type="PRINTS" id="PR00463">
    <property type="entry name" value="EP450I"/>
</dbReference>
<comment type="cofactor">
    <cofactor evidence="1 13">
        <name>heme</name>
        <dbReference type="ChEBI" id="CHEBI:30413"/>
    </cofactor>
</comment>